<evidence type="ECO:0008006" key="5">
    <source>
        <dbReference type="Google" id="ProtNLM"/>
    </source>
</evidence>
<dbReference type="AlphaFoldDB" id="A0A9W8XZT0"/>
<feature type="region of interest" description="Disordered" evidence="1">
    <location>
        <begin position="199"/>
        <end position="222"/>
    </location>
</feature>
<dbReference type="Proteomes" id="UP001140560">
    <property type="component" value="Unassembled WGS sequence"/>
</dbReference>
<dbReference type="InterPro" id="IPR014710">
    <property type="entry name" value="RmlC-like_jellyroll"/>
</dbReference>
<dbReference type="SUPFAM" id="SSF51182">
    <property type="entry name" value="RmlC-like cupins"/>
    <property type="match status" value="1"/>
</dbReference>
<evidence type="ECO:0000313" key="4">
    <source>
        <dbReference type="Proteomes" id="UP001140560"/>
    </source>
</evidence>
<protein>
    <recommendedName>
        <fullName evidence="5">RmlC-like cupin</fullName>
    </recommendedName>
</protein>
<feature type="chain" id="PRO_5040835012" description="RmlC-like cupin" evidence="2">
    <location>
        <begin position="20"/>
        <end position="377"/>
    </location>
</feature>
<dbReference type="CDD" id="cd02215">
    <property type="entry name" value="cupin_QDO_N_C"/>
    <property type="match status" value="1"/>
</dbReference>
<proteinExistence type="predicted"/>
<dbReference type="InterPro" id="IPR011051">
    <property type="entry name" value="RmlC_Cupin_sf"/>
</dbReference>
<dbReference type="PANTHER" id="PTHR43346:SF1">
    <property type="entry name" value="QUERCETIN 2,3-DIOXYGENASE-RELATED"/>
    <property type="match status" value="1"/>
</dbReference>
<dbReference type="CDD" id="cd20281">
    <property type="entry name" value="cupin_QDO_C"/>
    <property type="match status" value="1"/>
</dbReference>
<keyword evidence="2" id="KW-0732">Signal</keyword>
<dbReference type="InterPro" id="IPR052538">
    <property type="entry name" value="Flavonoid_dioxygenase-like"/>
</dbReference>
<evidence type="ECO:0000313" key="3">
    <source>
        <dbReference type="EMBL" id="KAJ4364131.1"/>
    </source>
</evidence>
<evidence type="ECO:0000256" key="1">
    <source>
        <dbReference type="SAM" id="MobiDB-lite"/>
    </source>
</evidence>
<sequence>MKSLCIAIIFFALPSSVFSKSLWLNTTPQTAQPYALKSGRGIPLGSGETWNTFPVTGNSSDKAFCIMVTNGPGFGVGTTPALFPHVHLKTYENFYASKGRVQLWGQNLDAYKANTSEQTTRILGAGDFGGIPTNTIHTFTLLEPDTQLTGVLVPGGFEEFFFNMAGNPIIPGPAPGNDTSSPPGFNFTDLGKWDVYPQPEFQPRTDEKEGKAGPGNWYTGPNTLPLDDKEPIWVAKDYGPKWLHEDAGVYQIIAPLVMGQQTHDGFAQGHITMSPQPPSLTPSSIVSPRATAFMVEEGQVGVLVDGFESAHLIDGDVVFVPPNTTFSYWAEAEFTKFMYVSGGGDGLDRKLMENARVWSSAFFPRSGGVSVKRGFKL</sequence>
<feature type="signal peptide" evidence="2">
    <location>
        <begin position="1"/>
        <end position="19"/>
    </location>
</feature>
<accession>A0A9W8XZT0</accession>
<dbReference type="PANTHER" id="PTHR43346">
    <property type="entry name" value="LIGAND BINDING DOMAIN PROTEIN, PUTATIVE (AFU_ORTHOLOGUE AFUA_6G14370)-RELATED"/>
    <property type="match status" value="1"/>
</dbReference>
<organism evidence="3 4">
    <name type="scientific">Neocucurbitaria cava</name>
    <dbReference type="NCBI Taxonomy" id="798079"/>
    <lineage>
        <taxon>Eukaryota</taxon>
        <taxon>Fungi</taxon>
        <taxon>Dikarya</taxon>
        <taxon>Ascomycota</taxon>
        <taxon>Pezizomycotina</taxon>
        <taxon>Dothideomycetes</taxon>
        <taxon>Pleosporomycetidae</taxon>
        <taxon>Pleosporales</taxon>
        <taxon>Pleosporineae</taxon>
        <taxon>Cucurbitariaceae</taxon>
        <taxon>Neocucurbitaria</taxon>
    </lineage>
</organism>
<dbReference type="OrthoDB" id="5370773at2759"/>
<dbReference type="Gene3D" id="2.60.120.10">
    <property type="entry name" value="Jelly Rolls"/>
    <property type="match status" value="2"/>
</dbReference>
<dbReference type="EMBL" id="JAPEUY010000018">
    <property type="protein sequence ID" value="KAJ4364131.1"/>
    <property type="molecule type" value="Genomic_DNA"/>
</dbReference>
<evidence type="ECO:0000256" key="2">
    <source>
        <dbReference type="SAM" id="SignalP"/>
    </source>
</evidence>
<comment type="caution">
    <text evidence="3">The sequence shown here is derived from an EMBL/GenBank/DDBJ whole genome shotgun (WGS) entry which is preliminary data.</text>
</comment>
<name>A0A9W8XZT0_9PLEO</name>
<reference evidence="3" key="1">
    <citation type="submission" date="2022-10" db="EMBL/GenBank/DDBJ databases">
        <title>Tapping the CABI collections for fungal endophytes: first genome assemblies for Collariella, Neodidymelliopsis, Ascochyta clinopodiicola, Didymella pomorum, Didymosphaeria variabile, Neocosmospora piperis and Neocucurbitaria cava.</title>
        <authorList>
            <person name="Hill R."/>
        </authorList>
    </citation>
    <scope>NUCLEOTIDE SEQUENCE</scope>
    <source>
        <strain evidence="3">IMI 356814</strain>
    </source>
</reference>
<gene>
    <name evidence="3" type="ORF">N0V83_009586</name>
</gene>
<keyword evidence="4" id="KW-1185">Reference proteome</keyword>